<evidence type="ECO:0000313" key="2">
    <source>
        <dbReference type="Proteomes" id="UP000654401"/>
    </source>
</evidence>
<name>A0A8J6PEK9_9GAMM</name>
<evidence type="ECO:0000313" key="1">
    <source>
        <dbReference type="EMBL" id="MBC8520105.1"/>
    </source>
</evidence>
<reference evidence="1 2" key="1">
    <citation type="submission" date="2020-08" db="EMBL/GenBank/DDBJ databases">
        <title>Bridging the membrane lipid divide: bacteria of the FCB group superphylum have the potential to synthesize archaeal ether lipids.</title>
        <authorList>
            <person name="Villanueva L."/>
            <person name="Von Meijenfeldt F.A.B."/>
            <person name="Westbye A.B."/>
            <person name="Yadav S."/>
            <person name="Hopmans E.C."/>
            <person name="Dutilh B.E."/>
            <person name="Sinninghe Damste J.S."/>
        </authorList>
    </citation>
    <scope>NUCLEOTIDE SEQUENCE [LARGE SCALE GENOMIC DNA]</scope>
    <source>
        <strain evidence="1">NIOZ-UU100</strain>
    </source>
</reference>
<accession>A0A8J6PEK9</accession>
<comment type="caution">
    <text evidence="1">The sequence shown here is derived from an EMBL/GenBank/DDBJ whole genome shotgun (WGS) entry which is preliminary data.</text>
</comment>
<dbReference type="Proteomes" id="UP000654401">
    <property type="component" value="Unassembled WGS sequence"/>
</dbReference>
<organism evidence="1 2">
    <name type="scientific">Candidatus Thiopontia autotrophica</name>
    <dbReference type="NCBI Taxonomy" id="2841688"/>
    <lineage>
        <taxon>Bacteria</taxon>
        <taxon>Pseudomonadati</taxon>
        <taxon>Pseudomonadota</taxon>
        <taxon>Gammaproteobacteria</taxon>
        <taxon>Candidatus Thiopontia</taxon>
    </lineage>
</organism>
<dbReference type="EMBL" id="JACNFK010000034">
    <property type="protein sequence ID" value="MBC8520105.1"/>
    <property type="molecule type" value="Genomic_DNA"/>
</dbReference>
<proteinExistence type="predicted"/>
<protein>
    <submittedName>
        <fullName evidence="1">Uncharacterized protein</fullName>
    </submittedName>
</protein>
<dbReference type="AlphaFoldDB" id="A0A8J6PEK9"/>
<gene>
    <name evidence="1" type="ORF">H8D24_06845</name>
</gene>
<sequence>MIDRSRELINSGAQTIYEATFSENSVLVMVDILHLGDDSWELYEVKSSTGVRPYHLDDAAIQWHVLKHAGLKLSMAAIVVLNNQYRRKDELFTRRGRNRY</sequence>